<dbReference type="AlphaFoldDB" id="A0AAE0KNE3"/>
<keyword evidence="3" id="KW-1185">Reference proteome</keyword>
<gene>
    <name evidence="2" type="ORF">CYMTET_35803</name>
</gene>
<reference evidence="2 3" key="1">
    <citation type="journal article" date="2015" name="Genome Biol. Evol.">
        <title>Comparative Genomics of a Bacterivorous Green Alga Reveals Evolutionary Causalities and Consequences of Phago-Mixotrophic Mode of Nutrition.</title>
        <authorList>
            <person name="Burns J.A."/>
            <person name="Paasch A."/>
            <person name="Narechania A."/>
            <person name="Kim E."/>
        </authorList>
    </citation>
    <scope>NUCLEOTIDE SEQUENCE [LARGE SCALE GENOMIC DNA]</scope>
    <source>
        <strain evidence="2 3">PLY_AMNH</strain>
    </source>
</reference>
<proteinExistence type="predicted"/>
<dbReference type="PANTHER" id="PTHR23272:SF184">
    <property type="entry name" value="OS03G0311250 PROTEIN"/>
    <property type="match status" value="1"/>
</dbReference>
<feature type="non-terminal residue" evidence="2">
    <location>
        <position position="1"/>
    </location>
</feature>
<evidence type="ECO:0000259" key="1">
    <source>
        <dbReference type="Pfam" id="PF05699"/>
    </source>
</evidence>
<dbReference type="EMBL" id="LGRX02022929">
    <property type="protein sequence ID" value="KAK3255002.1"/>
    <property type="molecule type" value="Genomic_DNA"/>
</dbReference>
<sequence length="450" mass="50345">FSSVRHTAEELEKATKVACADLGLGEYELVVGEEGVIGVDTVSDHIHAMCSANGSNMTAGWKCFDGHECTDHTLALVVRAFLEHPVAKKMFCKLRGMTTHFNHSILGGILLNEGVPERSVTIFRSLNPRRITTPGPVGEERANKQATWYIVNQIAVQMYDVENPSKAATAVANPDGSVCKAHQLALEEWSIVQESMYLLTYAKTAVDLLQHTKKVIANLIMPVVGRLVYTFHSLTSIKFERQTVYITNEAVREARELAYKDLVRRFFNELQDCKLEDFAVATFLDPRYKSFKFKYAEKWMPGRFSKKQAETWATACYVADWKPKGMVVAPDVKGKVRKPSSKVTEASFLCDSDSDDELEVEVEPADAESDEMRECISMPDAKADVEVQQWWRDHNGRFPSLGKMARQFLGVPASTGGVERAFSAVTGMHSDLRKKLEEGTMQHTLMAAMN</sequence>
<dbReference type="InterPro" id="IPR008906">
    <property type="entry name" value="HATC_C_dom"/>
</dbReference>
<dbReference type="PANTHER" id="PTHR23272">
    <property type="entry name" value="BED FINGER-RELATED"/>
    <property type="match status" value="1"/>
</dbReference>
<evidence type="ECO:0000313" key="3">
    <source>
        <dbReference type="Proteomes" id="UP001190700"/>
    </source>
</evidence>
<comment type="caution">
    <text evidence="2">The sequence shown here is derived from an EMBL/GenBank/DDBJ whole genome shotgun (WGS) entry which is preliminary data.</text>
</comment>
<dbReference type="Proteomes" id="UP001190700">
    <property type="component" value="Unassembled WGS sequence"/>
</dbReference>
<feature type="domain" description="HAT C-terminal dimerisation" evidence="1">
    <location>
        <begin position="376"/>
        <end position="443"/>
    </location>
</feature>
<protein>
    <recommendedName>
        <fullName evidence="1">HAT C-terminal dimerisation domain-containing protein</fullName>
    </recommendedName>
</protein>
<accession>A0AAE0KNE3</accession>
<dbReference type="GO" id="GO:0046983">
    <property type="term" value="F:protein dimerization activity"/>
    <property type="evidence" value="ECO:0007669"/>
    <property type="project" value="InterPro"/>
</dbReference>
<dbReference type="SUPFAM" id="SSF53098">
    <property type="entry name" value="Ribonuclease H-like"/>
    <property type="match status" value="1"/>
</dbReference>
<name>A0AAE0KNE3_9CHLO</name>
<organism evidence="2 3">
    <name type="scientific">Cymbomonas tetramitiformis</name>
    <dbReference type="NCBI Taxonomy" id="36881"/>
    <lineage>
        <taxon>Eukaryota</taxon>
        <taxon>Viridiplantae</taxon>
        <taxon>Chlorophyta</taxon>
        <taxon>Pyramimonadophyceae</taxon>
        <taxon>Pyramimonadales</taxon>
        <taxon>Pyramimonadaceae</taxon>
        <taxon>Cymbomonas</taxon>
    </lineage>
</organism>
<dbReference type="Pfam" id="PF05699">
    <property type="entry name" value="Dimer_Tnp_hAT"/>
    <property type="match status" value="1"/>
</dbReference>
<evidence type="ECO:0000313" key="2">
    <source>
        <dbReference type="EMBL" id="KAK3255002.1"/>
    </source>
</evidence>
<dbReference type="InterPro" id="IPR012337">
    <property type="entry name" value="RNaseH-like_sf"/>
</dbReference>